<gene>
    <name evidence="1" type="ORF">Godav_022138</name>
</gene>
<evidence type="ECO:0000313" key="2">
    <source>
        <dbReference type="Proteomes" id="UP000593561"/>
    </source>
</evidence>
<organism evidence="1 2">
    <name type="scientific">Gossypium davidsonii</name>
    <name type="common">Davidson's cotton</name>
    <name type="synonym">Gossypium klotzschianum subsp. davidsonii</name>
    <dbReference type="NCBI Taxonomy" id="34287"/>
    <lineage>
        <taxon>Eukaryota</taxon>
        <taxon>Viridiplantae</taxon>
        <taxon>Streptophyta</taxon>
        <taxon>Embryophyta</taxon>
        <taxon>Tracheophyta</taxon>
        <taxon>Spermatophyta</taxon>
        <taxon>Magnoliopsida</taxon>
        <taxon>eudicotyledons</taxon>
        <taxon>Gunneridae</taxon>
        <taxon>Pentapetalae</taxon>
        <taxon>rosids</taxon>
        <taxon>malvids</taxon>
        <taxon>Malvales</taxon>
        <taxon>Malvaceae</taxon>
        <taxon>Malvoideae</taxon>
        <taxon>Gossypium</taxon>
    </lineage>
</organism>
<name>A0A7J8THR5_GOSDV</name>
<comment type="caution">
    <text evidence="1">The sequence shown here is derived from an EMBL/GenBank/DDBJ whole genome shotgun (WGS) entry which is preliminary data.</text>
</comment>
<reference evidence="1 2" key="1">
    <citation type="journal article" date="2019" name="Genome Biol. Evol.">
        <title>Insights into the evolution of the New World diploid cottons (Gossypium, subgenus Houzingenia) based on genome sequencing.</title>
        <authorList>
            <person name="Grover C.E."/>
            <person name="Arick M.A. 2nd"/>
            <person name="Thrash A."/>
            <person name="Conover J.L."/>
            <person name="Sanders W.S."/>
            <person name="Peterson D.G."/>
            <person name="Frelichowski J.E."/>
            <person name="Scheffler J.A."/>
            <person name="Scheffler B.E."/>
            <person name="Wendel J.F."/>
        </authorList>
    </citation>
    <scope>NUCLEOTIDE SEQUENCE [LARGE SCALE GENOMIC DNA]</scope>
    <source>
        <strain evidence="1">27</strain>
        <tissue evidence="1">Leaf</tissue>
    </source>
</reference>
<dbReference type="Proteomes" id="UP000593561">
    <property type="component" value="Unassembled WGS sequence"/>
</dbReference>
<dbReference type="AlphaFoldDB" id="A0A7J8THR5"/>
<proteinExistence type="predicted"/>
<dbReference type="EMBL" id="JABFAC010249088">
    <property type="protein sequence ID" value="MBA0637748.1"/>
    <property type="molecule type" value="Genomic_DNA"/>
</dbReference>
<keyword evidence="2" id="KW-1185">Reference proteome</keyword>
<accession>A0A7J8THR5</accession>
<evidence type="ECO:0000313" key="1">
    <source>
        <dbReference type="EMBL" id="MBA0637748.1"/>
    </source>
</evidence>
<sequence length="23" mass="2476">MIGGGVNESMTMSIHQVKTVLDQ</sequence>
<protein>
    <submittedName>
        <fullName evidence="1">Uncharacterized protein</fullName>
    </submittedName>
</protein>